<dbReference type="InterPro" id="IPR036286">
    <property type="entry name" value="LexA/Signal_pep-like_sf"/>
</dbReference>
<dbReference type="OrthoDB" id="3178064at2"/>
<keyword evidence="2 6" id="KW-0812">Transmembrane</keyword>
<name>A0A5M4FI10_9ACTN</name>
<comment type="caution">
    <text evidence="8">The sequence shown here is derived from an EMBL/GenBank/DDBJ whole genome shotgun (WGS) entry which is preliminary data.</text>
</comment>
<accession>A0A5M4FI10</accession>
<evidence type="ECO:0000313" key="8">
    <source>
        <dbReference type="EMBL" id="KAA1399235.1"/>
    </source>
</evidence>
<dbReference type="RefSeq" id="WP_149687388.1">
    <property type="nucleotide sequence ID" value="NZ_SDPQ02000001.1"/>
</dbReference>
<dbReference type="EC" id="3.4.21.89" evidence="5"/>
<dbReference type="EMBL" id="SDPQ02000001">
    <property type="protein sequence ID" value="KAA1399235.1"/>
    <property type="molecule type" value="Genomic_DNA"/>
</dbReference>
<keyword evidence="9" id="KW-1185">Reference proteome</keyword>
<evidence type="ECO:0000256" key="3">
    <source>
        <dbReference type="ARBA" id="ARBA00022989"/>
    </source>
</evidence>
<keyword evidence="3 6" id="KW-1133">Transmembrane helix</keyword>
<keyword evidence="4 6" id="KW-0472">Membrane</keyword>
<organism evidence="8 9">
    <name type="scientific">Aeromicrobium ginsengisoli</name>
    <dbReference type="NCBI Taxonomy" id="363867"/>
    <lineage>
        <taxon>Bacteria</taxon>
        <taxon>Bacillati</taxon>
        <taxon>Actinomycetota</taxon>
        <taxon>Actinomycetes</taxon>
        <taxon>Propionibacteriales</taxon>
        <taxon>Nocardioidaceae</taxon>
        <taxon>Aeromicrobium</taxon>
    </lineage>
</organism>
<dbReference type="Proteomes" id="UP000380867">
    <property type="component" value="Unassembled WGS sequence"/>
</dbReference>
<dbReference type="PANTHER" id="PTHR10806">
    <property type="entry name" value="SIGNAL PEPTIDASE COMPLEX CATALYTIC SUBUNIT SEC11"/>
    <property type="match status" value="1"/>
</dbReference>
<dbReference type="GO" id="GO:0009003">
    <property type="term" value="F:signal peptidase activity"/>
    <property type="evidence" value="ECO:0007669"/>
    <property type="project" value="UniProtKB-EC"/>
</dbReference>
<protein>
    <recommendedName>
        <fullName evidence="5">Signal peptidase I</fullName>
        <ecNumber evidence="5">3.4.21.89</ecNumber>
    </recommendedName>
</protein>
<evidence type="ECO:0000256" key="1">
    <source>
        <dbReference type="ARBA" id="ARBA00004370"/>
    </source>
</evidence>
<dbReference type="InterPro" id="IPR001733">
    <property type="entry name" value="Peptidase_S26B"/>
</dbReference>
<keyword evidence="8" id="KW-0378">Hydrolase</keyword>
<dbReference type="InterPro" id="IPR019533">
    <property type="entry name" value="Peptidase_S26"/>
</dbReference>
<dbReference type="SUPFAM" id="SSF51306">
    <property type="entry name" value="LexA/Signal peptidase"/>
    <property type="match status" value="1"/>
</dbReference>
<comment type="subcellular location">
    <subcellularLocation>
        <location evidence="1">Membrane</location>
    </subcellularLocation>
</comment>
<dbReference type="NCBIfam" id="TIGR02228">
    <property type="entry name" value="sigpep_I_arch"/>
    <property type="match status" value="1"/>
</dbReference>
<gene>
    <name evidence="8" type="ORF">ESP70_000200</name>
</gene>
<evidence type="ECO:0000256" key="5">
    <source>
        <dbReference type="NCBIfam" id="TIGR02228"/>
    </source>
</evidence>
<evidence type="ECO:0000313" key="9">
    <source>
        <dbReference type="Proteomes" id="UP000380867"/>
    </source>
</evidence>
<feature type="transmembrane region" description="Helical" evidence="6">
    <location>
        <begin position="147"/>
        <end position="168"/>
    </location>
</feature>
<reference evidence="8" key="1">
    <citation type="submission" date="2019-09" db="EMBL/GenBank/DDBJ databases">
        <authorList>
            <person name="Li J."/>
        </authorList>
    </citation>
    <scope>NUCLEOTIDE SEQUENCE [LARGE SCALE GENOMIC DNA]</scope>
    <source>
        <strain evidence="8">JCM 14732</strain>
    </source>
</reference>
<dbReference type="GO" id="GO:0004252">
    <property type="term" value="F:serine-type endopeptidase activity"/>
    <property type="evidence" value="ECO:0007669"/>
    <property type="project" value="UniProtKB-UniRule"/>
</dbReference>
<dbReference type="AlphaFoldDB" id="A0A5M4FI10"/>
<feature type="domain" description="Peptidase S26" evidence="7">
    <location>
        <begin position="15"/>
        <end position="90"/>
    </location>
</feature>
<dbReference type="GO" id="GO:0016020">
    <property type="term" value="C:membrane"/>
    <property type="evidence" value="ECO:0007669"/>
    <property type="project" value="UniProtKB-SubCell"/>
</dbReference>
<evidence type="ECO:0000259" key="7">
    <source>
        <dbReference type="Pfam" id="PF10502"/>
    </source>
</evidence>
<feature type="transmembrane region" description="Helical" evidence="6">
    <location>
        <begin position="12"/>
        <end position="33"/>
    </location>
</feature>
<dbReference type="CDD" id="cd06530">
    <property type="entry name" value="S26_SPase_I"/>
    <property type="match status" value="1"/>
</dbReference>
<dbReference type="Pfam" id="PF10502">
    <property type="entry name" value="Peptidase_S26"/>
    <property type="match status" value="1"/>
</dbReference>
<proteinExistence type="predicted"/>
<sequence>MKSTAGWIGQVVSWFVIFAMLAVLAVCVLIPRLGGGTPYTILTGSMKSSLPPGTLIVVRPTPANEINIGDVITFQIETGKPAVASHRVIGKTVADDGTPRLITKGDDNAAADPDLVQPAQIRGKLWYSVPVLGRANTLLDRSQHQTLVISAGGALLVYAAFMLVSAATDSRAPRAARRKTEVVA</sequence>
<dbReference type="GO" id="GO:0006465">
    <property type="term" value="P:signal peptide processing"/>
    <property type="evidence" value="ECO:0007669"/>
    <property type="project" value="UniProtKB-UniRule"/>
</dbReference>
<evidence type="ECO:0000256" key="2">
    <source>
        <dbReference type="ARBA" id="ARBA00022692"/>
    </source>
</evidence>
<evidence type="ECO:0000256" key="4">
    <source>
        <dbReference type="ARBA" id="ARBA00023136"/>
    </source>
</evidence>
<evidence type="ECO:0000256" key="6">
    <source>
        <dbReference type="SAM" id="Phobius"/>
    </source>
</evidence>
<dbReference type="PANTHER" id="PTHR10806:SF6">
    <property type="entry name" value="SIGNAL PEPTIDASE COMPLEX CATALYTIC SUBUNIT SEC11"/>
    <property type="match status" value="1"/>
</dbReference>